<comment type="similarity">
    <text evidence="4 12">Belongs to the SHMT family.</text>
</comment>
<dbReference type="PANTHER" id="PTHR11680">
    <property type="entry name" value="SERINE HYDROXYMETHYLTRANSFERASE"/>
    <property type="match status" value="1"/>
</dbReference>
<dbReference type="EMBL" id="QWEG01000010">
    <property type="protein sequence ID" value="RHW37390.1"/>
    <property type="molecule type" value="Genomic_DNA"/>
</dbReference>
<feature type="domain" description="Serine hydroxymethyltransferase-like" evidence="14">
    <location>
        <begin position="5"/>
        <end position="379"/>
    </location>
</feature>
<dbReference type="NCBIfam" id="NF000586">
    <property type="entry name" value="PRK00011.1"/>
    <property type="match status" value="1"/>
</dbReference>
<dbReference type="InterPro" id="IPR039429">
    <property type="entry name" value="SHMT-like_dom"/>
</dbReference>
<dbReference type="PIRSF" id="PIRSF000412">
    <property type="entry name" value="SHMT"/>
    <property type="match status" value="1"/>
</dbReference>
<dbReference type="GO" id="GO:0035999">
    <property type="term" value="P:tetrahydrofolate interconversion"/>
    <property type="evidence" value="ECO:0007669"/>
    <property type="project" value="UniProtKB-UniRule"/>
</dbReference>
<evidence type="ECO:0000256" key="10">
    <source>
        <dbReference type="ARBA" id="ARBA00022898"/>
    </source>
</evidence>
<dbReference type="GO" id="GO:0019264">
    <property type="term" value="P:glycine biosynthetic process from serine"/>
    <property type="evidence" value="ECO:0007669"/>
    <property type="project" value="UniProtKB-UniRule"/>
</dbReference>
<dbReference type="UniPathway" id="UPA00193"/>
<evidence type="ECO:0000256" key="3">
    <source>
        <dbReference type="ARBA" id="ARBA00004496"/>
    </source>
</evidence>
<dbReference type="FunFam" id="3.40.640.10:FF:000001">
    <property type="entry name" value="Serine hydroxymethyltransferase"/>
    <property type="match status" value="1"/>
</dbReference>
<dbReference type="GO" id="GO:0030170">
    <property type="term" value="F:pyridoxal phosphate binding"/>
    <property type="evidence" value="ECO:0007669"/>
    <property type="project" value="UniProtKB-UniRule"/>
</dbReference>
<dbReference type="InterPro" id="IPR015422">
    <property type="entry name" value="PyrdxlP-dep_Trfase_small"/>
</dbReference>
<dbReference type="Proteomes" id="UP000284416">
    <property type="component" value="Unassembled WGS sequence"/>
</dbReference>
<feature type="binding site" evidence="12">
    <location>
        <position position="240"/>
    </location>
    <ligand>
        <name>(6S)-5,6,7,8-tetrahydrofolate</name>
        <dbReference type="ChEBI" id="CHEBI:57453"/>
    </ligand>
</feature>
<comment type="catalytic activity">
    <reaction evidence="1 12">
        <text>(6R)-5,10-methylene-5,6,7,8-tetrahydrofolate + glycine + H2O = (6S)-5,6,7,8-tetrahydrofolate + L-serine</text>
        <dbReference type="Rhea" id="RHEA:15481"/>
        <dbReference type="ChEBI" id="CHEBI:15377"/>
        <dbReference type="ChEBI" id="CHEBI:15636"/>
        <dbReference type="ChEBI" id="CHEBI:33384"/>
        <dbReference type="ChEBI" id="CHEBI:57305"/>
        <dbReference type="ChEBI" id="CHEBI:57453"/>
        <dbReference type="EC" id="2.1.2.1"/>
    </reaction>
</comment>
<evidence type="ECO:0000256" key="7">
    <source>
        <dbReference type="ARBA" id="ARBA00022563"/>
    </source>
</evidence>
<keyword evidence="9 12" id="KW-0808">Transferase</keyword>
<evidence type="ECO:0000256" key="6">
    <source>
        <dbReference type="ARBA" id="ARBA00022490"/>
    </source>
</evidence>
<comment type="function">
    <text evidence="11">Catalyzes the reversible interconversion of serine and glycine with tetrahydrofolate (THF) serving as the one-carbon carrier. This reaction serves as the major source of one-carbon groups required for the biosynthesis of purines, thymidylate, methionine, and other important biomolecules. Also exhibits THF-independent aldolase activity toward beta-hydroxyamino acids, producing glycine and aldehydes, via a retro-aldol mechanism. Thus, is able to catalyze the cleavage of L-allo-threonine.</text>
</comment>
<dbReference type="Gene3D" id="3.40.640.10">
    <property type="entry name" value="Type I PLP-dependent aspartate aminotransferase-like (Major domain)"/>
    <property type="match status" value="1"/>
</dbReference>
<keyword evidence="16" id="KW-1185">Reference proteome</keyword>
<dbReference type="GO" id="GO:0008168">
    <property type="term" value="F:methyltransferase activity"/>
    <property type="evidence" value="ECO:0007669"/>
    <property type="project" value="UniProtKB-KW"/>
</dbReference>
<dbReference type="InterPro" id="IPR001085">
    <property type="entry name" value="Ser_HO-MeTrfase"/>
</dbReference>
<feature type="binding site" evidence="12">
    <location>
        <begin position="349"/>
        <end position="351"/>
    </location>
    <ligand>
        <name>(6S)-5,6,7,8-tetrahydrofolate</name>
        <dbReference type="ChEBI" id="CHEBI:57453"/>
    </ligand>
</feature>
<comment type="caution">
    <text evidence="15">The sequence shown here is derived from an EMBL/GenBank/DDBJ whole genome shotgun (WGS) entry which is preliminary data.</text>
</comment>
<accession>A0A417YRP6</accession>
<sequence length="413" mass="45237">MKHVAKRDPQVFESIQKELQRQRSKIELIASENFVSEAVMEAQGSVLTNKYAEGYPHRRYYGGCEYVDVVEDLARDRAKEIFGAEHANVQPHSGAQANMAVYFTILESGDTVLGMNLSHGGHLTHGSPVNFSGVQYHFVEYGVDEDTHLINYDDVRAKALEHKPKLIVAGASAYPREIDFKKFREIADEVGAYLMVDMAHIAGLVAGGLHQNPVPYADFVTSTTHKTLRGPRGGLILCREEFARKIDKSVFPGIQGGPLMHVIAAKAVAFGEIINNGFKEYAGKVVSNAKALAQALQEEGVTLVSGGTDNHLILVDLRCLGLTGKVGEKVLDEIGITVNKNTIPFDPESPFVTSGIRIGTAAVTTRGFGEEEMKEIASIMAFTLKNHDDEEKLKEAAGRVEALTSKFTLYPEY</sequence>
<evidence type="ECO:0000256" key="13">
    <source>
        <dbReference type="PIRSR" id="PIRSR000412-50"/>
    </source>
</evidence>
<reference evidence="15 16" key="1">
    <citation type="journal article" date="2017" name="Int. J. Syst. Evol. Microbiol.">
        <title>Bacillus notoginsengisoli sp. nov., a novel bacterium isolated from the rhizosphere of Panax notoginseng.</title>
        <authorList>
            <person name="Zhang M.Y."/>
            <person name="Cheng J."/>
            <person name="Cai Y."/>
            <person name="Zhang T.Y."/>
            <person name="Wu Y.Y."/>
            <person name="Manikprabhu D."/>
            <person name="Li W.J."/>
            <person name="Zhang Y.X."/>
        </authorList>
    </citation>
    <scope>NUCLEOTIDE SEQUENCE [LARGE SCALE GENOMIC DNA]</scope>
    <source>
        <strain evidence="15 16">JCM 30743</strain>
    </source>
</reference>
<comment type="pathway">
    <text evidence="12">One-carbon metabolism; tetrahydrofolate interconversion.</text>
</comment>
<evidence type="ECO:0000256" key="1">
    <source>
        <dbReference type="ARBA" id="ARBA00001528"/>
    </source>
</evidence>
<dbReference type="Gene3D" id="3.90.1150.10">
    <property type="entry name" value="Aspartate Aminotransferase, domain 1"/>
    <property type="match status" value="1"/>
</dbReference>
<feature type="binding site" evidence="12">
    <location>
        <begin position="121"/>
        <end position="123"/>
    </location>
    <ligand>
        <name>(6S)-5,6,7,8-tetrahydrofolate</name>
        <dbReference type="ChEBI" id="CHEBI:57453"/>
    </ligand>
</feature>
<keyword evidence="8 12" id="KW-0028">Amino-acid biosynthesis</keyword>
<feature type="site" description="Plays an important role in substrate specificity" evidence="12">
    <location>
        <position position="225"/>
    </location>
</feature>
<dbReference type="GO" id="GO:0005829">
    <property type="term" value="C:cytosol"/>
    <property type="evidence" value="ECO:0007669"/>
    <property type="project" value="TreeGrafter"/>
</dbReference>
<evidence type="ECO:0000256" key="5">
    <source>
        <dbReference type="ARBA" id="ARBA00011738"/>
    </source>
</evidence>
<proteinExistence type="inferred from homology"/>
<evidence type="ECO:0000256" key="9">
    <source>
        <dbReference type="ARBA" id="ARBA00022679"/>
    </source>
</evidence>
<dbReference type="OrthoDB" id="9803846at2"/>
<evidence type="ECO:0000256" key="8">
    <source>
        <dbReference type="ARBA" id="ARBA00022605"/>
    </source>
</evidence>
<dbReference type="HAMAP" id="MF_00051">
    <property type="entry name" value="SHMT"/>
    <property type="match status" value="1"/>
</dbReference>
<comment type="cofactor">
    <cofactor evidence="2 12 13">
        <name>pyridoxal 5'-phosphate</name>
        <dbReference type="ChEBI" id="CHEBI:597326"/>
    </cofactor>
</comment>
<dbReference type="PANTHER" id="PTHR11680:SF35">
    <property type="entry name" value="SERINE HYDROXYMETHYLTRANSFERASE 1"/>
    <property type="match status" value="1"/>
</dbReference>
<evidence type="ECO:0000259" key="14">
    <source>
        <dbReference type="Pfam" id="PF00464"/>
    </source>
</evidence>
<dbReference type="AlphaFoldDB" id="A0A417YRP6"/>
<evidence type="ECO:0000256" key="4">
    <source>
        <dbReference type="ARBA" id="ARBA00006376"/>
    </source>
</evidence>
<organism evidence="15 16">
    <name type="scientific">Neobacillus notoginsengisoli</name>
    <dbReference type="NCBI Taxonomy" id="1578198"/>
    <lineage>
        <taxon>Bacteria</taxon>
        <taxon>Bacillati</taxon>
        <taxon>Bacillota</taxon>
        <taxon>Bacilli</taxon>
        <taxon>Bacillales</taxon>
        <taxon>Bacillaceae</taxon>
        <taxon>Neobacillus</taxon>
    </lineage>
</organism>
<dbReference type="SUPFAM" id="SSF53383">
    <property type="entry name" value="PLP-dependent transferases"/>
    <property type="match status" value="1"/>
</dbReference>
<keyword evidence="10 12" id="KW-0663">Pyridoxal phosphate</keyword>
<evidence type="ECO:0000256" key="11">
    <source>
        <dbReference type="ARBA" id="ARBA00054606"/>
    </source>
</evidence>
<dbReference type="FunFam" id="3.90.1150.10:FF:000003">
    <property type="entry name" value="Serine hydroxymethyltransferase"/>
    <property type="match status" value="1"/>
</dbReference>
<name>A0A417YRP6_9BACI</name>
<dbReference type="InterPro" id="IPR019798">
    <property type="entry name" value="Ser_HO-MeTrfase_PLP_BS"/>
</dbReference>
<dbReference type="GO" id="GO:0032259">
    <property type="term" value="P:methylation"/>
    <property type="evidence" value="ECO:0007669"/>
    <property type="project" value="UniProtKB-KW"/>
</dbReference>
<comment type="pathway">
    <text evidence="12">Amino-acid biosynthesis; glycine biosynthesis; glycine from L-serine: step 1/1.</text>
</comment>
<dbReference type="InterPro" id="IPR049943">
    <property type="entry name" value="Ser_HO-MeTrfase-like"/>
</dbReference>
<evidence type="ECO:0000256" key="2">
    <source>
        <dbReference type="ARBA" id="ARBA00001933"/>
    </source>
</evidence>
<feature type="modified residue" description="N6-(pyridoxal phosphate)lysine" evidence="12 13">
    <location>
        <position position="226"/>
    </location>
</feature>
<dbReference type="InterPro" id="IPR015421">
    <property type="entry name" value="PyrdxlP-dep_Trfase_major"/>
</dbReference>
<dbReference type="RefSeq" id="WP_118922437.1">
    <property type="nucleotide sequence ID" value="NZ_QWEG01000010.1"/>
</dbReference>
<evidence type="ECO:0000313" key="16">
    <source>
        <dbReference type="Proteomes" id="UP000284416"/>
    </source>
</evidence>
<protein>
    <recommendedName>
        <fullName evidence="12">Serine hydroxymethyltransferase</fullName>
        <shortName evidence="12">SHMT</shortName>
        <shortName evidence="12">Serine methylase</shortName>
        <ecNumber evidence="12">2.1.2.1</ecNumber>
    </recommendedName>
</protein>
<keyword evidence="7 12" id="KW-0554">One-carbon metabolism</keyword>
<dbReference type="EC" id="2.1.2.1" evidence="12"/>
<dbReference type="CDD" id="cd00378">
    <property type="entry name" value="SHMT"/>
    <property type="match status" value="1"/>
</dbReference>
<dbReference type="InterPro" id="IPR015424">
    <property type="entry name" value="PyrdxlP-dep_Trfase"/>
</dbReference>
<comment type="subunit">
    <text evidence="5 12">Homodimer.</text>
</comment>
<feature type="binding site" evidence="12">
    <location>
        <position position="117"/>
    </location>
    <ligand>
        <name>(6S)-5,6,7,8-tetrahydrofolate</name>
        <dbReference type="ChEBI" id="CHEBI:57453"/>
    </ligand>
</feature>
<gene>
    <name evidence="12" type="primary">glyA</name>
    <name evidence="15" type="ORF">D1B31_15545</name>
</gene>
<dbReference type="Pfam" id="PF00464">
    <property type="entry name" value="SHMT"/>
    <property type="match status" value="1"/>
</dbReference>
<evidence type="ECO:0000256" key="12">
    <source>
        <dbReference type="HAMAP-Rule" id="MF_00051"/>
    </source>
</evidence>
<comment type="subcellular location">
    <subcellularLocation>
        <location evidence="3 12">Cytoplasm</location>
    </subcellularLocation>
</comment>
<keyword evidence="15" id="KW-0489">Methyltransferase</keyword>
<dbReference type="UniPathway" id="UPA00288">
    <property type="reaction ID" value="UER01023"/>
</dbReference>
<evidence type="ECO:0000313" key="15">
    <source>
        <dbReference type="EMBL" id="RHW37390.1"/>
    </source>
</evidence>
<dbReference type="PROSITE" id="PS00096">
    <property type="entry name" value="SHMT"/>
    <property type="match status" value="1"/>
</dbReference>
<dbReference type="GO" id="GO:0004372">
    <property type="term" value="F:glycine hydroxymethyltransferase activity"/>
    <property type="evidence" value="ECO:0007669"/>
    <property type="project" value="UniProtKB-UniRule"/>
</dbReference>
<keyword evidence="6 12" id="KW-0963">Cytoplasm</keyword>